<proteinExistence type="predicted"/>
<evidence type="ECO:0000313" key="2">
    <source>
        <dbReference type="EMBL" id="KAG6301638.1"/>
    </source>
</evidence>
<comment type="caution">
    <text evidence="2">The sequence shown here is derived from an EMBL/GenBank/DDBJ whole genome shotgun (WGS) entry which is preliminary data.</text>
</comment>
<sequence>MSKKKAHKDAKSVLLPSAPSSCRNEGFRWTIYSSSNKATRGRSHEADSFGPSSADRGDIVRTSKKRIDARVKV</sequence>
<dbReference type="EMBL" id="SRRH01000040">
    <property type="protein sequence ID" value="KAG6301638.1"/>
    <property type="molecule type" value="Genomic_DNA"/>
</dbReference>
<feature type="region of interest" description="Disordered" evidence="1">
    <location>
        <begin position="1"/>
        <end position="73"/>
    </location>
</feature>
<evidence type="ECO:0000256" key="1">
    <source>
        <dbReference type="SAM" id="MobiDB-lite"/>
    </source>
</evidence>
<protein>
    <submittedName>
        <fullName evidence="2">Uncharacterized protein</fullName>
    </submittedName>
</protein>
<accession>A0A9P7QRU3</accession>
<keyword evidence="3" id="KW-1185">Reference proteome</keyword>
<gene>
    <name evidence="2" type="ORF">E4U09_004939</name>
</gene>
<organism evidence="2 3">
    <name type="scientific">Claviceps aff. purpurea</name>
    <dbReference type="NCBI Taxonomy" id="1967640"/>
    <lineage>
        <taxon>Eukaryota</taxon>
        <taxon>Fungi</taxon>
        <taxon>Dikarya</taxon>
        <taxon>Ascomycota</taxon>
        <taxon>Pezizomycotina</taxon>
        <taxon>Sordariomycetes</taxon>
        <taxon>Hypocreomycetidae</taxon>
        <taxon>Hypocreales</taxon>
        <taxon>Clavicipitaceae</taxon>
        <taxon>Claviceps</taxon>
    </lineage>
</organism>
<evidence type="ECO:0000313" key="3">
    <source>
        <dbReference type="Proteomes" id="UP000707071"/>
    </source>
</evidence>
<feature type="compositionally biased region" description="Basic and acidic residues" evidence="1">
    <location>
        <begin position="55"/>
        <end position="73"/>
    </location>
</feature>
<reference evidence="2 3" key="1">
    <citation type="journal article" date="2020" name="bioRxiv">
        <title>Whole genome comparisons of ergot fungi reveals the divergence and evolution of species within the genus Claviceps are the result of varying mechanisms driving genome evolution and host range expansion.</title>
        <authorList>
            <person name="Wyka S.A."/>
            <person name="Mondo S.J."/>
            <person name="Liu M."/>
            <person name="Dettman J."/>
            <person name="Nalam V."/>
            <person name="Broders K.D."/>
        </authorList>
    </citation>
    <scope>NUCLEOTIDE SEQUENCE [LARGE SCALE GENOMIC DNA]</scope>
    <source>
        <strain evidence="2 3">Clav52</strain>
    </source>
</reference>
<name>A0A9P7QRU3_9HYPO</name>
<dbReference type="Proteomes" id="UP000707071">
    <property type="component" value="Unassembled WGS sequence"/>
</dbReference>
<dbReference type="AlphaFoldDB" id="A0A9P7QRU3"/>